<proteinExistence type="predicted"/>
<feature type="region of interest" description="Disordered" evidence="1">
    <location>
        <begin position="1"/>
        <end position="29"/>
    </location>
</feature>
<dbReference type="Proteomes" id="UP001272137">
    <property type="component" value="Unassembled WGS sequence"/>
</dbReference>
<comment type="caution">
    <text evidence="2">The sequence shown here is derived from an EMBL/GenBank/DDBJ whole genome shotgun (WGS) entry which is preliminary data.</text>
</comment>
<evidence type="ECO:0000256" key="1">
    <source>
        <dbReference type="SAM" id="MobiDB-lite"/>
    </source>
</evidence>
<gene>
    <name evidence="2" type="ORF">C7S16_7272</name>
</gene>
<dbReference type="AlphaFoldDB" id="A0AAW9CLD3"/>
<organism evidence="2 3">
    <name type="scientific">Burkholderia thailandensis</name>
    <dbReference type="NCBI Taxonomy" id="57975"/>
    <lineage>
        <taxon>Bacteria</taxon>
        <taxon>Pseudomonadati</taxon>
        <taxon>Pseudomonadota</taxon>
        <taxon>Betaproteobacteria</taxon>
        <taxon>Burkholderiales</taxon>
        <taxon>Burkholderiaceae</taxon>
        <taxon>Burkholderia</taxon>
        <taxon>pseudomallei group</taxon>
    </lineage>
</organism>
<reference evidence="2" key="1">
    <citation type="submission" date="2018-08" db="EMBL/GenBank/DDBJ databases">
        <title>Identification of Burkholderia cepacia strains that express a Burkholderia pseudomallei-like capsular polysaccharide.</title>
        <authorList>
            <person name="Burtnick M.N."/>
            <person name="Vongsouvath M."/>
            <person name="Newton P."/>
            <person name="Wuthiekanun V."/>
            <person name="Limmathurotsakul D."/>
            <person name="Brett P.J."/>
            <person name="Chantratita N."/>
            <person name="Dance D.A."/>
        </authorList>
    </citation>
    <scope>NUCLEOTIDE SEQUENCE</scope>
    <source>
        <strain evidence="2">SBXCC001</strain>
    </source>
</reference>
<sequence length="48" mass="5724">MTRRAHRTHDARRRPAARMEYNARRGRPGVDKKWTVVSLRRPEAPLSR</sequence>
<evidence type="ECO:0000313" key="2">
    <source>
        <dbReference type="EMBL" id="MDW9251460.1"/>
    </source>
</evidence>
<dbReference type="EMBL" id="QXCT01000001">
    <property type="protein sequence ID" value="MDW9251460.1"/>
    <property type="molecule type" value="Genomic_DNA"/>
</dbReference>
<protein>
    <submittedName>
        <fullName evidence="2">Uncharacterized protein</fullName>
    </submittedName>
</protein>
<name>A0AAW9CLD3_BURTH</name>
<accession>A0AAW9CLD3</accession>
<evidence type="ECO:0000313" key="3">
    <source>
        <dbReference type="Proteomes" id="UP001272137"/>
    </source>
</evidence>
<feature type="compositionally biased region" description="Basic residues" evidence="1">
    <location>
        <begin position="1"/>
        <end position="16"/>
    </location>
</feature>